<evidence type="ECO:0000313" key="1">
    <source>
        <dbReference type="EMBL" id="KQL59173.1"/>
    </source>
</evidence>
<organism evidence="1 2">
    <name type="scientific">Alkalicoccobacillus plakortidis</name>
    <dbReference type="NCBI Taxonomy" id="444060"/>
    <lineage>
        <taxon>Bacteria</taxon>
        <taxon>Bacillati</taxon>
        <taxon>Bacillota</taxon>
        <taxon>Bacilli</taxon>
        <taxon>Bacillales</taxon>
        <taxon>Bacillaceae</taxon>
        <taxon>Alkalicoccobacillus</taxon>
    </lineage>
</organism>
<reference evidence="1 2" key="1">
    <citation type="submission" date="2015-09" db="EMBL/GenBank/DDBJ databases">
        <title>Genome sequencing project for genomic taxonomy and phylogenomics of Bacillus-like bacteria.</title>
        <authorList>
            <person name="Liu B."/>
            <person name="Wang J."/>
            <person name="Zhu Y."/>
            <person name="Liu G."/>
            <person name="Chen Q."/>
            <person name="Chen Z."/>
            <person name="Lan J."/>
            <person name="Che J."/>
            <person name="Ge C."/>
            <person name="Shi H."/>
            <person name="Pan Z."/>
            <person name="Liu X."/>
        </authorList>
    </citation>
    <scope>NUCLEOTIDE SEQUENCE [LARGE SCALE GENOMIC DNA]</scope>
    <source>
        <strain evidence="1 2">DSM 19153</strain>
    </source>
</reference>
<dbReference type="EMBL" id="LJJD01000001">
    <property type="protein sequence ID" value="KQL59173.1"/>
    <property type="molecule type" value="Genomic_DNA"/>
</dbReference>
<accession>A0A9D5DY09</accession>
<evidence type="ECO:0000313" key="2">
    <source>
        <dbReference type="Proteomes" id="UP000051061"/>
    </source>
</evidence>
<feature type="non-terminal residue" evidence="1">
    <location>
        <position position="76"/>
    </location>
</feature>
<comment type="caution">
    <text evidence="1">The sequence shown here is derived from an EMBL/GenBank/DDBJ whole genome shotgun (WGS) entry which is preliminary data.</text>
</comment>
<keyword evidence="2" id="KW-1185">Reference proteome</keyword>
<feature type="non-terminal residue" evidence="1">
    <location>
        <position position="1"/>
    </location>
</feature>
<gene>
    <name evidence="1" type="ORF">AN965_00005</name>
</gene>
<sequence>KSDFDHIEAFREDEFFRYALNVDKVPSSPTLRQRLDQGALTEDWKTILMEESAGLIRRLDADISPVDVGGKPYLPL</sequence>
<dbReference type="Proteomes" id="UP000051061">
    <property type="component" value="Unassembled WGS sequence"/>
</dbReference>
<proteinExistence type="predicted"/>
<name>A0A9D5DY09_9BACI</name>
<dbReference type="AlphaFoldDB" id="A0A9D5DY09"/>
<protein>
    <submittedName>
        <fullName evidence="1">Uncharacterized protein</fullName>
    </submittedName>
</protein>